<feature type="region of interest" description="Disordered" evidence="2">
    <location>
        <begin position="328"/>
        <end position="455"/>
    </location>
</feature>
<feature type="compositionally biased region" description="Basic and acidic residues" evidence="2">
    <location>
        <begin position="355"/>
        <end position="368"/>
    </location>
</feature>
<gene>
    <name evidence="4" type="ORF">HMPREF1541_08962</name>
</gene>
<feature type="compositionally biased region" description="Polar residues" evidence="2">
    <location>
        <begin position="329"/>
        <end position="343"/>
    </location>
</feature>
<accession>W2RLS3</accession>
<dbReference type="VEuPathDB" id="FungiDB:HMPREF1541_08962"/>
<keyword evidence="1" id="KW-0175">Coiled coil</keyword>
<organism evidence="4 5">
    <name type="scientific">Cyphellophora europaea (strain CBS 101466)</name>
    <name type="common">Phialophora europaea</name>
    <dbReference type="NCBI Taxonomy" id="1220924"/>
    <lineage>
        <taxon>Eukaryota</taxon>
        <taxon>Fungi</taxon>
        <taxon>Dikarya</taxon>
        <taxon>Ascomycota</taxon>
        <taxon>Pezizomycotina</taxon>
        <taxon>Eurotiomycetes</taxon>
        <taxon>Chaetothyriomycetidae</taxon>
        <taxon>Chaetothyriales</taxon>
        <taxon>Cyphellophoraceae</taxon>
        <taxon>Cyphellophora</taxon>
    </lineage>
</organism>
<feature type="compositionally biased region" description="Low complexity" evidence="2">
    <location>
        <begin position="49"/>
        <end position="67"/>
    </location>
</feature>
<feature type="compositionally biased region" description="Polar residues" evidence="2">
    <location>
        <begin position="391"/>
        <end position="403"/>
    </location>
</feature>
<dbReference type="AlphaFoldDB" id="W2RLS3"/>
<evidence type="ECO:0000256" key="2">
    <source>
        <dbReference type="SAM" id="MobiDB-lite"/>
    </source>
</evidence>
<dbReference type="InParanoid" id="W2RLS3"/>
<name>W2RLS3_CYPE1</name>
<dbReference type="RefSeq" id="XP_008721502.1">
    <property type="nucleotide sequence ID" value="XM_008723280.1"/>
</dbReference>
<feature type="coiled-coil region" evidence="1">
    <location>
        <begin position="98"/>
        <end position="125"/>
    </location>
</feature>
<feature type="compositionally biased region" description="Basic and acidic residues" evidence="2">
    <location>
        <begin position="380"/>
        <end position="389"/>
    </location>
</feature>
<dbReference type="InterPro" id="IPR025122">
    <property type="entry name" value="DUF4048"/>
</dbReference>
<dbReference type="HOGENOM" id="CLU_016967_3_0_1"/>
<dbReference type="Proteomes" id="UP000030752">
    <property type="component" value="Unassembled WGS sequence"/>
</dbReference>
<evidence type="ECO:0000256" key="1">
    <source>
        <dbReference type="SAM" id="Coils"/>
    </source>
</evidence>
<proteinExistence type="predicted"/>
<keyword evidence="5" id="KW-1185">Reference proteome</keyword>
<feature type="domain" description="DUF4048" evidence="3">
    <location>
        <begin position="198"/>
        <end position="356"/>
    </location>
</feature>
<feature type="region of interest" description="Disordered" evidence="2">
    <location>
        <begin position="1"/>
        <end position="90"/>
    </location>
</feature>
<evidence type="ECO:0000259" key="3">
    <source>
        <dbReference type="Pfam" id="PF13257"/>
    </source>
</evidence>
<feature type="compositionally biased region" description="Acidic residues" evidence="2">
    <location>
        <begin position="406"/>
        <end position="418"/>
    </location>
</feature>
<protein>
    <recommendedName>
        <fullName evidence="3">DUF4048 domain-containing protein</fullName>
    </recommendedName>
</protein>
<dbReference type="EMBL" id="KB822725">
    <property type="protein sequence ID" value="ETN36684.1"/>
    <property type="molecule type" value="Genomic_DNA"/>
</dbReference>
<dbReference type="eggNOG" id="ENOG502S19N">
    <property type="taxonomic scope" value="Eukaryota"/>
</dbReference>
<feature type="region of interest" description="Disordered" evidence="2">
    <location>
        <begin position="223"/>
        <end position="258"/>
    </location>
</feature>
<reference evidence="4 5" key="1">
    <citation type="submission" date="2013-03" db="EMBL/GenBank/DDBJ databases">
        <title>The Genome Sequence of Phialophora europaea CBS 101466.</title>
        <authorList>
            <consortium name="The Broad Institute Genomics Platform"/>
            <person name="Cuomo C."/>
            <person name="de Hoog S."/>
            <person name="Gorbushina A."/>
            <person name="Walker B."/>
            <person name="Young S.K."/>
            <person name="Zeng Q."/>
            <person name="Gargeya S."/>
            <person name="Fitzgerald M."/>
            <person name="Haas B."/>
            <person name="Abouelleil A."/>
            <person name="Allen A.W."/>
            <person name="Alvarado L."/>
            <person name="Arachchi H.M."/>
            <person name="Berlin A.M."/>
            <person name="Chapman S.B."/>
            <person name="Gainer-Dewar J."/>
            <person name="Goldberg J."/>
            <person name="Griggs A."/>
            <person name="Gujja S."/>
            <person name="Hansen M."/>
            <person name="Howarth C."/>
            <person name="Imamovic A."/>
            <person name="Ireland A."/>
            <person name="Larimer J."/>
            <person name="McCowan C."/>
            <person name="Murphy C."/>
            <person name="Pearson M."/>
            <person name="Poon T.W."/>
            <person name="Priest M."/>
            <person name="Roberts A."/>
            <person name="Saif S."/>
            <person name="Shea T."/>
            <person name="Sisk P."/>
            <person name="Sykes S."/>
            <person name="Wortman J."/>
            <person name="Nusbaum C."/>
            <person name="Birren B."/>
        </authorList>
    </citation>
    <scope>NUCLEOTIDE SEQUENCE [LARGE SCALE GENOMIC DNA]</scope>
    <source>
        <strain evidence="4 5">CBS 101466</strain>
    </source>
</reference>
<dbReference type="Pfam" id="PF13257">
    <property type="entry name" value="DUF4048"/>
    <property type="match status" value="1"/>
</dbReference>
<sequence length="475" mass="52231">MSTADLETQQTSPALPPTSSPVSTASPRRNARHTKGLSLNFPILLPTNATSQASSPRTASPSQSSARGSPHTKSVSFHAGTEAIPSPGSGNTDFLTLIASQERKVLEIREDLNKAEAELTGLKKQWAIHEATKKREEVKQVRRVPVSLDEVPRSPNHLEGDELEEERRRRRALVEMQPGGRGVPRRQGSQRKVFEGRHTRTLSLLSPTTPRKSQELANIVSDMAEQGSVRSSEDSPTRPEPLTIGQKPSLSRMPTLDGLISPDALQMSASFGKTYKDLAAQHRRSLPPAAVDMMKQGKFVVEGVRDGLWTFFEDIRQATVGDEAIHGASLQQQQRMNGQPSRPTRSKSKSGVKTDAQKKEDSFWKEFGLDTPGKPPGSEQAKKEKEGKSGHVQSKNSTDSQTPPDLLDDLRDDDDWDSWESPSPVVTKGDSKVDVLSSSVPGEDLPWPELKKLTPSKLNRTGSDLIREWDQEDNA</sequence>
<evidence type="ECO:0000313" key="5">
    <source>
        <dbReference type="Proteomes" id="UP000030752"/>
    </source>
</evidence>
<evidence type="ECO:0000313" key="4">
    <source>
        <dbReference type="EMBL" id="ETN36684.1"/>
    </source>
</evidence>
<dbReference type="OrthoDB" id="4097086at2759"/>
<dbReference type="GeneID" id="19976301"/>